<feature type="compositionally biased region" description="Low complexity" evidence="2">
    <location>
        <begin position="987"/>
        <end position="1012"/>
    </location>
</feature>
<feature type="coiled-coil region" evidence="1">
    <location>
        <begin position="443"/>
        <end position="476"/>
    </location>
</feature>
<feature type="region of interest" description="Disordered" evidence="2">
    <location>
        <begin position="945"/>
        <end position="1098"/>
    </location>
</feature>
<dbReference type="AlphaFoldDB" id="A0A1T4LXH6"/>
<dbReference type="PANTHER" id="PTHR46589">
    <property type="entry name" value="APOPTOTIC CHROMATIN CONDENSATION INDUCER IN THE NUCLEUS"/>
    <property type="match status" value="1"/>
</dbReference>
<dbReference type="PROSITE" id="PS51257">
    <property type="entry name" value="PROKAR_LIPOPROTEIN"/>
    <property type="match status" value="1"/>
</dbReference>
<keyword evidence="1" id="KW-0175">Coiled coil</keyword>
<dbReference type="STRING" id="29524.SAMN02745171_00571"/>
<sequence length="1098" mass="126469">MTRVQYYSRVLCLLLIVAVGYGCSTRKNTSSSRFYHRLTTRYNVYYNGQKQFSESYSNLIKSHTESYSEPIFLDPIEAQRGVLKETVGGAFDKALEKGQKAIKMHSIRVKPERKRNASPKDEAFYRRREYNTFLHNAWLLVGKSQFYNGDFMNAMATFSYMSRLYATEPLIRDEARLWQARSYVAMDWLHEGETLVAGLQTTQSLQRKSAIYDKTKAEIALALGKQEEAIEPLRRAIRKEPDRIERMRMRYLLGQLQMRAKRNREADRTFATLLRQAPPFAMEIATHLRRVEIEAQKNPRNAIRSTQKLARNGRNKNVLDRIYLTQGQLYLMLPDTLEAIKALRLGGEKSTERKEDYALCQITLGYIYRAQRNWLEAQKAFAAGAPTLPQKHPLYDDANRLSKQLDALGLHVKSLVEQDSLRHLASLPEEERFRIIDSAITAYKRAEKERMRNEQMAEQEEKQRIANEEMGGLSKQSPGLTPAQPPTVGGEFYFYNPQLIAQGKAKFVQLWGQRPLEDDWRRRRKQIAPTAESNASPTEGEKRETTDAPTAETPEGEENPALAVVPEAEDPKQRAYYLAQLPLTEEQMAASDIIIQNALSGMAQVFENEMGLYQEAIEAWEELLRRYPDYNEKLTVYYQLYMLCERVGERSKAAEWQRNLVSQYPEEPLAKAVSDPNYISKLRSADSISNDIYKEAWLAYRGGEAPKIRLAMERMKQEFPLSELLPKMYYLNALSYVLEGNQEQFKKALEEMIALYPQGEASEPAQRMLSELLRGRKIAQGGYTGLQYDALFGGEESGAGTDSLYYALPLLAEKHKVVLLYPAEETDRNTLLFAITTFNFSQFTDQDLSLSLERGATSDRLLIGDFKGEFAAWQYVQKAYSPKGYMTQMGGEALLFAISERNWEQLQKGLSLEAYMNFMADSIAERSPTAAIPLERYANLKLEAEQQAQQADKGTRPTDTPEEEHPSQPLLPTLLEPSKQKEKEPITETSTETEQSVETPEQEEVTTSTETTAENDKKKIVSESKPISYDDVRRLEKERKMREKQLAEEKKKRERAVEEARRQALREREKKRQEERRKRAEAEKERRNKARAKERTKK</sequence>
<keyword evidence="4" id="KW-1185">Reference proteome</keyword>
<gene>
    <name evidence="3" type="ORF">SAMN02745171_00571</name>
</gene>
<proteinExistence type="predicted"/>
<evidence type="ECO:0000313" key="4">
    <source>
        <dbReference type="Proteomes" id="UP000190121"/>
    </source>
</evidence>
<dbReference type="GO" id="GO:0061574">
    <property type="term" value="C:ASAP complex"/>
    <property type="evidence" value="ECO:0007669"/>
    <property type="project" value="TreeGrafter"/>
</dbReference>
<feature type="region of interest" description="Disordered" evidence="2">
    <location>
        <begin position="526"/>
        <end position="566"/>
    </location>
</feature>
<dbReference type="EMBL" id="FUXE01000004">
    <property type="protein sequence ID" value="SJZ59392.1"/>
    <property type="molecule type" value="Genomic_DNA"/>
</dbReference>
<name>A0A1T4LXH6_9PORP</name>
<organism evidence="3 4">
    <name type="scientific">Porphyromonas circumdentaria</name>
    <dbReference type="NCBI Taxonomy" id="29524"/>
    <lineage>
        <taxon>Bacteria</taxon>
        <taxon>Pseudomonadati</taxon>
        <taxon>Bacteroidota</taxon>
        <taxon>Bacteroidia</taxon>
        <taxon>Bacteroidales</taxon>
        <taxon>Porphyromonadaceae</taxon>
        <taxon>Porphyromonas</taxon>
    </lineage>
</organism>
<dbReference type="SUPFAM" id="SSF48452">
    <property type="entry name" value="TPR-like"/>
    <property type="match status" value="2"/>
</dbReference>
<dbReference type="InterPro" id="IPR011990">
    <property type="entry name" value="TPR-like_helical_dom_sf"/>
</dbReference>
<evidence type="ECO:0008006" key="5">
    <source>
        <dbReference type="Google" id="ProtNLM"/>
    </source>
</evidence>
<reference evidence="4" key="1">
    <citation type="submission" date="2017-02" db="EMBL/GenBank/DDBJ databases">
        <authorList>
            <person name="Varghese N."/>
            <person name="Submissions S."/>
        </authorList>
    </citation>
    <scope>NUCLEOTIDE SEQUENCE [LARGE SCALE GENOMIC DNA]</scope>
    <source>
        <strain evidence="4">ATCC 51356</strain>
    </source>
</reference>
<protein>
    <recommendedName>
        <fullName evidence="5">Tetratricopeptide repeat-containing protein</fullName>
    </recommendedName>
</protein>
<dbReference type="Pfam" id="PF13174">
    <property type="entry name" value="TPR_6"/>
    <property type="match status" value="1"/>
</dbReference>
<dbReference type="InterPro" id="IPR019734">
    <property type="entry name" value="TPR_rpt"/>
</dbReference>
<dbReference type="InterPro" id="IPR052793">
    <property type="entry name" value="EJC-associated_protein"/>
</dbReference>
<feature type="compositionally biased region" description="Basic residues" evidence="2">
    <location>
        <begin position="1087"/>
        <end position="1098"/>
    </location>
</feature>
<accession>A0A1T4LXH6</accession>
<dbReference type="RefSeq" id="WP_078736528.1">
    <property type="nucleotide sequence ID" value="NZ_FUXE01000004.1"/>
</dbReference>
<dbReference type="GO" id="GO:0008380">
    <property type="term" value="P:RNA splicing"/>
    <property type="evidence" value="ECO:0007669"/>
    <property type="project" value="TreeGrafter"/>
</dbReference>
<dbReference type="Proteomes" id="UP000190121">
    <property type="component" value="Unassembled WGS sequence"/>
</dbReference>
<evidence type="ECO:0000256" key="2">
    <source>
        <dbReference type="SAM" id="MobiDB-lite"/>
    </source>
</evidence>
<feature type="compositionally biased region" description="Basic and acidic residues" evidence="2">
    <location>
        <begin position="1014"/>
        <end position="1086"/>
    </location>
</feature>
<dbReference type="Gene3D" id="1.25.40.10">
    <property type="entry name" value="Tetratricopeptide repeat domain"/>
    <property type="match status" value="3"/>
</dbReference>
<dbReference type="GO" id="GO:0003723">
    <property type="term" value="F:RNA binding"/>
    <property type="evidence" value="ECO:0007669"/>
    <property type="project" value="TreeGrafter"/>
</dbReference>
<evidence type="ECO:0000256" key="1">
    <source>
        <dbReference type="SAM" id="Coils"/>
    </source>
</evidence>
<dbReference type="PANTHER" id="PTHR46589:SF1">
    <property type="entry name" value="APOPTOTIC CHROMATIN CONDENSATION INDUCER IN THE NUCLEUS"/>
    <property type="match status" value="1"/>
</dbReference>
<evidence type="ECO:0000313" key="3">
    <source>
        <dbReference type="EMBL" id="SJZ59392.1"/>
    </source>
</evidence>